<feature type="domain" description="Nitroreductase" evidence="1">
    <location>
        <begin position="382"/>
        <end position="514"/>
    </location>
</feature>
<evidence type="ECO:0000313" key="2">
    <source>
        <dbReference type="EMBL" id="CAA6824515.1"/>
    </source>
</evidence>
<dbReference type="Gene3D" id="3.40.109.10">
    <property type="entry name" value="NADH Oxidase"/>
    <property type="match status" value="2"/>
</dbReference>
<dbReference type="AlphaFoldDB" id="A0A6S6TYJ0"/>
<dbReference type="InterPro" id="IPR000415">
    <property type="entry name" value="Nitroreductase-like"/>
</dbReference>
<gene>
    <name evidence="2" type="ORF">HELGO_WM20993</name>
</gene>
<dbReference type="CDD" id="cd02142">
    <property type="entry name" value="McbC_SagB-like_oxidoreductase"/>
    <property type="match status" value="1"/>
</dbReference>
<dbReference type="EMBL" id="CACVAS010000120">
    <property type="protein sequence ID" value="CAA6824515.1"/>
    <property type="molecule type" value="Genomic_DNA"/>
</dbReference>
<dbReference type="InterPro" id="IPR029479">
    <property type="entry name" value="Nitroreductase"/>
</dbReference>
<dbReference type="SUPFAM" id="SSF55469">
    <property type="entry name" value="FMN-dependent nitroreductase-like"/>
    <property type="match status" value="1"/>
</dbReference>
<dbReference type="PANTHER" id="PTHR42741">
    <property type="entry name" value="NITROREDUCTASE FAMILY PROTEIN"/>
    <property type="match status" value="1"/>
</dbReference>
<protein>
    <recommendedName>
        <fullName evidence="1">Nitroreductase domain-containing protein</fullName>
    </recommendedName>
</protein>
<dbReference type="InterPro" id="IPR020051">
    <property type="entry name" value="SagB-type_dehydrogenase"/>
</dbReference>
<name>A0A6S6TYJ0_9BACT</name>
<proteinExistence type="predicted"/>
<dbReference type="Pfam" id="PF00881">
    <property type="entry name" value="Nitroreductase"/>
    <property type="match status" value="1"/>
</dbReference>
<organism evidence="2">
    <name type="scientific">uncultured Sulfurovum sp</name>
    <dbReference type="NCBI Taxonomy" id="269237"/>
    <lineage>
        <taxon>Bacteria</taxon>
        <taxon>Pseudomonadati</taxon>
        <taxon>Campylobacterota</taxon>
        <taxon>Epsilonproteobacteria</taxon>
        <taxon>Campylobacterales</taxon>
        <taxon>Sulfurovaceae</taxon>
        <taxon>Sulfurovum</taxon>
        <taxon>environmental samples</taxon>
    </lineage>
</organism>
<accession>A0A6S6TYJ0</accession>
<sequence length="534" mass="60816">MNNNIQKNRQMVYTYHDETKHRQEQYARSLGYMDWATQPDPYRSYAETQKTKLPLSFDNKSLEYSQIFTQVKENQEDKVVAPLCLESVSQFFQFSLGLAAIKEFDGQSWALRCNASSGNLQPSEAYIIAKDIEGIEDGLHHYAPLEHELELLSGTTSELALPHNSFLVSLSSIVWREAWKYGERSWRYTQLDCGHALKALEVSALILGWNIEVVSTKDTELQSLIGFDQAHRYVPEERELADMLLLVTLDDTVRASELNSGTLRNTLEDTYVGKANQLSHNWHKWDILEKIEDATLSDELAHKKFHIDTYEENTYRQSSSLAKDIVLNRRSAQAMNKDNCTISKNEFETILGSVKSDNSPIHLVVFVHSVEELDAGLYILVRDDAHTEELKSLLKEDFLWERVDTEAGALYKLQNGDMRHISQIISCNQGIASNGAFTLGMLAQFTEQIEIFGASRYKELYWECGAIGQQLYLETTSLHLSATGIGCFLDDILHEVIGLQTNGYQTLYHFTVGRGLVDKRLSTLRPYGSHMEIV</sequence>
<dbReference type="NCBIfam" id="TIGR03605">
    <property type="entry name" value="antibiot_sagB"/>
    <property type="match status" value="1"/>
</dbReference>
<evidence type="ECO:0000259" key="1">
    <source>
        <dbReference type="Pfam" id="PF00881"/>
    </source>
</evidence>
<dbReference type="GO" id="GO:0016491">
    <property type="term" value="F:oxidoreductase activity"/>
    <property type="evidence" value="ECO:0007669"/>
    <property type="project" value="InterPro"/>
</dbReference>
<dbReference type="PANTHER" id="PTHR42741:SF3">
    <property type="entry name" value="NITROREDUCTASE FAMILY PROTEIN"/>
    <property type="match status" value="1"/>
</dbReference>
<reference evidence="2" key="1">
    <citation type="submission" date="2020-01" db="EMBL/GenBank/DDBJ databases">
        <authorList>
            <person name="Meier V. D."/>
            <person name="Meier V D."/>
        </authorList>
    </citation>
    <scope>NUCLEOTIDE SEQUENCE</scope>
    <source>
        <strain evidence="2">HLG_WM_MAG_01</strain>
    </source>
</reference>